<proteinExistence type="predicted"/>
<dbReference type="AlphaFoldDB" id="A0A2H1VTS7"/>
<reference evidence="1" key="1">
    <citation type="submission" date="2016-07" db="EMBL/GenBank/DDBJ databases">
        <authorList>
            <person name="Bretaudeau A."/>
        </authorList>
    </citation>
    <scope>NUCLEOTIDE SEQUENCE</scope>
    <source>
        <strain evidence="1">Rice</strain>
        <tissue evidence="1">Whole body</tissue>
    </source>
</reference>
<name>A0A2H1VTS7_SPOFR</name>
<accession>A0A2H1VTS7</accession>
<dbReference type="EMBL" id="ODYU01004392">
    <property type="protein sequence ID" value="SOQ44223.1"/>
    <property type="molecule type" value="Genomic_DNA"/>
</dbReference>
<organism evidence="1">
    <name type="scientific">Spodoptera frugiperda</name>
    <name type="common">Fall armyworm</name>
    <dbReference type="NCBI Taxonomy" id="7108"/>
    <lineage>
        <taxon>Eukaryota</taxon>
        <taxon>Metazoa</taxon>
        <taxon>Ecdysozoa</taxon>
        <taxon>Arthropoda</taxon>
        <taxon>Hexapoda</taxon>
        <taxon>Insecta</taxon>
        <taxon>Pterygota</taxon>
        <taxon>Neoptera</taxon>
        <taxon>Endopterygota</taxon>
        <taxon>Lepidoptera</taxon>
        <taxon>Glossata</taxon>
        <taxon>Ditrysia</taxon>
        <taxon>Noctuoidea</taxon>
        <taxon>Noctuidae</taxon>
        <taxon>Amphipyrinae</taxon>
        <taxon>Spodoptera</taxon>
    </lineage>
</organism>
<gene>
    <name evidence="1" type="ORF">SFRICE_010745</name>
</gene>
<protein>
    <submittedName>
        <fullName evidence="1">SFRICE_010745</fullName>
    </submittedName>
</protein>
<evidence type="ECO:0000313" key="1">
    <source>
        <dbReference type="EMBL" id="SOQ44223.1"/>
    </source>
</evidence>
<sequence length="150" mass="16912">MGPGRERGGATGDTVIDINYRMITINLKFHAARSSAVPKRDVPYARVWFWSGGELSFLAVRRPVLTVKEDKWADVWPLSRLMVSDDAAYGGARLPISNLFTRALKTPRLSYSRSGRKPTLSTFHQIEKSEEISFNMSVLTAQLARWLGNR</sequence>